<organism evidence="2">
    <name type="scientific">uncultured Ramlibacter sp</name>
    <dbReference type="NCBI Taxonomy" id="260755"/>
    <lineage>
        <taxon>Bacteria</taxon>
        <taxon>Pseudomonadati</taxon>
        <taxon>Pseudomonadota</taxon>
        <taxon>Betaproteobacteria</taxon>
        <taxon>Burkholderiales</taxon>
        <taxon>Comamonadaceae</taxon>
        <taxon>Ramlibacter</taxon>
        <taxon>environmental samples</taxon>
    </lineage>
</organism>
<feature type="compositionally biased region" description="Low complexity" evidence="1">
    <location>
        <begin position="97"/>
        <end position="107"/>
    </location>
</feature>
<name>A0A6J4PQG8_9BURK</name>
<feature type="non-terminal residue" evidence="2">
    <location>
        <position position="1"/>
    </location>
</feature>
<dbReference type="AlphaFoldDB" id="A0A6J4PQG8"/>
<proteinExistence type="predicted"/>
<feature type="non-terminal residue" evidence="2">
    <location>
        <position position="169"/>
    </location>
</feature>
<evidence type="ECO:0000313" key="2">
    <source>
        <dbReference type="EMBL" id="CAA9421292.1"/>
    </source>
</evidence>
<feature type="compositionally biased region" description="Basic residues" evidence="1">
    <location>
        <begin position="35"/>
        <end position="44"/>
    </location>
</feature>
<feature type="compositionally biased region" description="Low complexity" evidence="1">
    <location>
        <begin position="115"/>
        <end position="126"/>
    </location>
</feature>
<reference evidence="2" key="1">
    <citation type="submission" date="2020-02" db="EMBL/GenBank/DDBJ databases">
        <authorList>
            <person name="Meier V. D."/>
        </authorList>
    </citation>
    <scope>NUCLEOTIDE SEQUENCE</scope>
    <source>
        <strain evidence="2">AVDCRST_MAG51</strain>
    </source>
</reference>
<protein>
    <submittedName>
        <fullName evidence="2">Uncharacterized protein</fullName>
    </submittedName>
</protein>
<accession>A0A6J4PQG8</accession>
<evidence type="ECO:0000256" key="1">
    <source>
        <dbReference type="SAM" id="MobiDB-lite"/>
    </source>
</evidence>
<feature type="region of interest" description="Disordered" evidence="1">
    <location>
        <begin position="1"/>
        <end position="169"/>
    </location>
</feature>
<dbReference type="EMBL" id="CADCUX010000430">
    <property type="protein sequence ID" value="CAA9421292.1"/>
    <property type="molecule type" value="Genomic_DNA"/>
</dbReference>
<gene>
    <name evidence="2" type="ORF">AVDCRST_MAG51-2013</name>
</gene>
<feature type="compositionally biased region" description="Basic and acidic residues" evidence="1">
    <location>
        <begin position="45"/>
        <end position="55"/>
    </location>
</feature>
<sequence length="169" mass="18696">EDLSSWQHARLRRRRTGAVDRHRVGATAAPDQGRRPRAHHRTAGHSREGDGRQPEDVLGEEQLHRVRAQGRPGDRRHHLQSGHGADAGAPPRTSGKGALPARALVRPRGPRRRAGQQGHGRAAGPRPGRRRHQHQVGPHPDGGSHRRLRQPDRPPVRRLPAQGHQIGRA</sequence>